<evidence type="ECO:0000313" key="11">
    <source>
        <dbReference type="Proteomes" id="UP000011721"/>
    </source>
</evidence>
<feature type="repeat" description="TPR" evidence="8">
    <location>
        <begin position="60"/>
        <end position="93"/>
    </location>
</feature>
<evidence type="ECO:0000256" key="6">
    <source>
        <dbReference type="ARBA" id="ARBA00022803"/>
    </source>
</evidence>
<reference evidence="11" key="1">
    <citation type="journal article" date="2013" name="Stand. Genomic Sci.">
        <title>Complete genome sequence of Desulfocapsa sulfexigens, a marine deltaproteobacterium specialized in disproportionating inorganic sulfur compounds.</title>
        <authorList>
            <person name="Finster K.W."/>
            <person name="Kjeldsen K.U."/>
            <person name="Kube M."/>
            <person name="Reinhardt R."/>
            <person name="Mussmann M."/>
            <person name="Amann R."/>
            <person name="Schreiber L."/>
        </authorList>
    </citation>
    <scope>NUCLEOTIDE SEQUENCE [LARGE SCALE GENOMIC DNA]</scope>
    <source>
        <strain evidence="11">DSM 10523 / SB164P1</strain>
    </source>
</reference>
<gene>
    <name evidence="10" type="ordered locus">UWK_00258</name>
</gene>
<dbReference type="GO" id="GO:0016560">
    <property type="term" value="P:protein import into peroxisome matrix, docking"/>
    <property type="evidence" value="ECO:0007669"/>
    <property type="project" value="TreeGrafter"/>
</dbReference>
<dbReference type="Proteomes" id="UP000011721">
    <property type="component" value="Chromosome"/>
</dbReference>
<keyword evidence="6 8" id="KW-0802">TPR repeat</keyword>
<keyword evidence="11" id="KW-1185">Reference proteome</keyword>
<dbReference type="Gene3D" id="1.25.40.10">
    <property type="entry name" value="Tetratricopeptide repeat domain"/>
    <property type="match status" value="1"/>
</dbReference>
<accession>M1NZZ3</accession>
<dbReference type="InterPro" id="IPR019734">
    <property type="entry name" value="TPR_rpt"/>
</dbReference>
<dbReference type="OrthoDB" id="9807628at2"/>
<dbReference type="SUPFAM" id="SSF48452">
    <property type="entry name" value="TPR-like"/>
    <property type="match status" value="1"/>
</dbReference>
<dbReference type="EMBL" id="CP003985">
    <property type="protein sequence ID" value="AGF76843.1"/>
    <property type="molecule type" value="Genomic_DNA"/>
</dbReference>
<dbReference type="AlphaFoldDB" id="M1NZZ3"/>
<dbReference type="Pfam" id="PF13432">
    <property type="entry name" value="TPR_16"/>
    <property type="match status" value="1"/>
</dbReference>
<dbReference type="InterPro" id="IPR011990">
    <property type="entry name" value="TPR-like_helical_dom_sf"/>
</dbReference>
<evidence type="ECO:0000256" key="9">
    <source>
        <dbReference type="SAM" id="SignalP"/>
    </source>
</evidence>
<dbReference type="PROSITE" id="PS50005">
    <property type="entry name" value="TPR"/>
    <property type="match status" value="1"/>
</dbReference>
<organism evidence="10 11">
    <name type="scientific">Desulfocapsa sulfexigens (strain DSM 10523 / SB164P1)</name>
    <dbReference type="NCBI Taxonomy" id="1167006"/>
    <lineage>
        <taxon>Bacteria</taxon>
        <taxon>Pseudomonadati</taxon>
        <taxon>Thermodesulfobacteriota</taxon>
        <taxon>Desulfobulbia</taxon>
        <taxon>Desulfobulbales</taxon>
        <taxon>Desulfocapsaceae</taxon>
        <taxon>Desulfocapsa</taxon>
    </lineage>
</organism>
<dbReference type="PROSITE" id="PS51257">
    <property type="entry name" value="PROKAR_LIPOPROTEIN"/>
    <property type="match status" value="1"/>
</dbReference>
<keyword evidence="5" id="KW-0677">Repeat</keyword>
<dbReference type="KEGG" id="dsf:UWK_00258"/>
<dbReference type="eggNOG" id="COG0457">
    <property type="taxonomic scope" value="Bacteria"/>
</dbReference>
<keyword evidence="7" id="KW-0576">Peroxisome</keyword>
<dbReference type="RefSeq" id="WP_015402542.1">
    <property type="nucleotide sequence ID" value="NC_020304.1"/>
</dbReference>
<evidence type="ECO:0000256" key="8">
    <source>
        <dbReference type="PROSITE-ProRule" id="PRU00339"/>
    </source>
</evidence>
<name>M1NZZ3_DESSD</name>
<keyword evidence="4" id="KW-0963">Cytoplasm</keyword>
<dbReference type="STRING" id="1167006.UWK_00258"/>
<evidence type="ECO:0000256" key="5">
    <source>
        <dbReference type="ARBA" id="ARBA00022737"/>
    </source>
</evidence>
<evidence type="ECO:0000256" key="4">
    <source>
        <dbReference type="ARBA" id="ARBA00022490"/>
    </source>
</evidence>
<evidence type="ECO:0000256" key="7">
    <source>
        <dbReference type="ARBA" id="ARBA00023140"/>
    </source>
</evidence>
<evidence type="ECO:0000256" key="3">
    <source>
        <dbReference type="ARBA" id="ARBA00005348"/>
    </source>
</evidence>
<dbReference type="GO" id="GO:0005829">
    <property type="term" value="C:cytosol"/>
    <property type="evidence" value="ECO:0007669"/>
    <property type="project" value="TreeGrafter"/>
</dbReference>
<dbReference type="PANTHER" id="PTHR10130:SF0">
    <property type="entry name" value="GH08708P"/>
    <property type="match status" value="1"/>
</dbReference>
<protein>
    <submittedName>
        <fullName evidence="10">Tetratricopeptide repeat protein</fullName>
    </submittedName>
</protein>
<feature type="signal peptide" evidence="9">
    <location>
        <begin position="1"/>
        <end position="22"/>
    </location>
</feature>
<proteinExistence type="inferred from homology"/>
<evidence type="ECO:0000313" key="10">
    <source>
        <dbReference type="EMBL" id="AGF76843.1"/>
    </source>
</evidence>
<evidence type="ECO:0000256" key="2">
    <source>
        <dbReference type="ARBA" id="ARBA00004496"/>
    </source>
</evidence>
<dbReference type="GO" id="GO:0005052">
    <property type="term" value="F:peroxisome matrix targeting signal-1 binding"/>
    <property type="evidence" value="ECO:0007669"/>
    <property type="project" value="TreeGrafter"/>
</dbReference>
<dbReference type="InterPro" id="IPR024111">
    <property type="entry name" value="PEX5/PEX5L"/>
</dbReference>
<comment type="subcellular location">
    <subcellularLocation>
        <location evidence="2">Cytoplasm</location>
    </subcellularLocation>
    <subcellularLocation>
        <location evidence="1">Peroxisome</location>
    </subcellularLocation>
</comment>
<keyword evidence="9" id="KW-0732">Signal</keyword>
<dbReference type="PANTHER" id="PTHR10130">
    <property type="entry name" value="PEROXISOMAL TARGETING SIGNAL 1 RECEPTOR PEX5"/>
    <property type="match status" value="1"/>
</dbReference>
<evidence type="ECO:0000256" key="1">
    <source>
        <dbReference type="ARBA" id="ARBA00004275"/>
    </source>
</evidence>
<comment type="similarity">
    <text evidence="3">Belongs to the peroxisomal targeting signal receptor family.</text>
</comment>
<dbReference type="SMART" id="SM00028">
    <property type="entry name" value="TPR"/>
    <property type="match status" value="1"/>
</dbReference>
<sequence length="150" mass="17216">MITLKSISRLSFLLFFILTSCATKDLTRIREEAYMAYDNKEYDSAADKFEILVKNAPEDVEFWFRLGNAYARSQNPQLAISAYQNALLRDPTHVKAWYNMGFVQTQTALKTFVDMQTYTDTGSPLGKQGKNMREGLFLLLEHGNEPPEDK</sequence>
<dbReference type="HOGENOM" id="CLU_1737619_0_0_7"/>
<feature type="chain" id="PRO_5004016147" evidence="9">
    <location>
        <begin position="23"/>
        <end position="150"/>
    </location>
</feature>